<gene>
    <name evidence="1" type="ORF">PI172_1562</name>
</gene>
<reference evidence="1 2" key="1">
    <citation type="submission" date="2015-07" db="EMBL/GenBank/DDBJ databases">
        <title>Complete genome sequence of Prevotella intermedia strain 17-2.</title>
        <authorList>
            <person name="Nambu T."/>
        </authorList>
    </citation>
    <scope>NUCLEOTIDE SEQUENCE [LARGE SCALE GENOMIC DNA]</scope>
    <source>
        <strain evidence="1 2">17-2</strain>
    </source>
</reference>
<accession>A0AAD1F7K4</accession>
<protein>
    <submittedName>
        <fullName evidence="1">Uncharacterized protein</fullName>
    </submittedName>
</protein>
<sequence>MTLFEEKRQKPYFVNKNARISKVGLEFLKNKFQVYMQMFISLH</sequence>
<evidence type="ECO:0000313" key="2">
    <source>
        <dbReference type="Proteomes" id="UP000067008"/>
    </source>
</evidence>
<proteinExistence type="predicted"/>
<dbReference type="EMBL" id="AP014925">
    <property type="protein sequence ID" value="BAR96290.1"/>
    <property type="molecule type" value="Genomic_DNA"/>
</dbReference>
<dbReference type="Proteomes" id="UP000067008">
    <property type="component" value="Chromosome 2"/>
</dbReference>
<evidence type="ECO:0000313" key="1">
    <source>
        <dbReference type="EMBL" id="BAR96290.1"/>
    </source>
</evidence>
<name>A0AAD1F7K4_PREIN</name>
<organism evidence="1 2">
    <name type="scientific">Prevotella intermedia</name>
    <dbReference type="NCBI Taxonomy" id="28131"/>
    <lineage>
        <taxon>Bacteria</taxon>
        <taxon>Pseudomonadati</taxon>
        <taxon>Bacteroidota</taxon>
        <taxon>Bacteroidia</taxon>
        <taxon>Bacteroidales</taxon>
        <taxon>Prevotellaceae</taxon>
        <taxon>Prevotella</taxon>
    </lineage>
</organism>
<dbReference type="AlphaFoldDB" id="A0AAD1F7K4"/>